<dbReference type="EMBL" id="LS992241">
    <property type="protein sequence ID" value="SYX82963.1"/>
    <property type="molecule type" value="Genomic_DNA"/>
</dbReference>
<proteinExistence type="predicted"/>
<gene>
    <name evidence="1" type="ORF">PBLR_11385</name>
</gene>
<evidence type="ECO:0000313" key="2">
    <source>
        <dbReference type="Proteomes" id="UP000304148"/>
    </source>
</evidence>
<dbReference type="AlphaFoldDB" id="A0A383R854"/>
<organism evidence="1 2">
    <name type="scientific">Paenibacillus alvei</name>
    <name type="common">Bacillus alvei</name>
    <dbReference type="NCBI Taxonomy" id="44250"/>
    <lineage>
        <taxon>Bacteria</taxon>
        <taxon>Bacillati</taxon>
        <taxon>Bacillota</taxon>
        <taxon>Bacilli</taxon>
        <taxon>Bacillales</taxon>
        <taxon>Paenibacillaceae</taxon>
        <taxon>Paenibacillus</taxon>
    </lineage>
</organism>
<dbReference type="Proteomes" id="UP000304148">
    <property type="component" value="Chromosome"/>
</dbReference>
<accession>A0A383R854</accession>
<evidence type="ECO:0000313" key="1">
    <source>
        <dbReference type="EMBL" id="SYX82963.1"/>
    </source>
</evidence>
<sequence>MGCLFIGKMNGISCYQTMKGIEKCYDHQDVGSTFKKAINERPKEWLDGFIDYYTNQGFGKMQGLSGVEGTIHVLQERKNIELEIFNLLKMNKRKSIILNLILISVKKS</sequence>
<name>A0A383R854_PAEAL</name>
<reference evidence="2" key="1">
    <citation type="submission" date="2018-08" db="EMBL/GenBank/DDBJ databases">
        <authorList>
            <person name="Chevrot R."/>
        </authorList>
    </citation>
    <scope>NUCLEOTIDE SEQUENCE [LARGE SCALE GENOMIC DNA]</scope>
</reference>
<protein>
    <submittedName>
        <fullName evidence="1">Uncharacterized protein</fullName>
    </submittedName>
</protein>